<dbReference type="Pfam" id="PF07587">
    <property type="entry name" value="PSD1"/>
    <property type="match status" value="1"/>
</dbReference>
<comment type="caution">
    <text evidence="4">The sequence shown here is derived from an EMBL/GenBank/DDBJ whole genome shotgun (WGS) entry which is preliminary data.</text>
</comment>
<dbReference type="Pfam" id="PF07635">
    <property type="entry name" value="PSCyt1"/>
    <property type="match status" value="1"/>
</dbReference>
<organism evidence="4">
    <name type="scientific">Pricia antarctica</name>
    <dbReference type="NCBI Taxonomy" id="641691"/>
    <lineage>
        <taxon>Bacteria</taxon>
        <taxon>Pseudomonadati</taxon>
        <taxon>Bacteroidota</taxon>
        <taxon>Flavobacteriia</taxon>
        <taxon>Flavobacteriales</taxon>
        <taxon>Flavobacteriaceae</taxon>
        <taxon>Pricia</taxon>
    </lineage>
</organism>
<dbReference type="InterPro" id="IPR011444">
    <property type="entry name" value="DUF1549"/>
</dbReference>
<evidence type="ECO:0000313" key="4">
    <source>
        <dbReference type="EMBL" id="HEA23176.1"/>
    </source>
</evidence>
<dbReference type="InterPro" id="IPR022655">
    <property type="entry name" value="DUF1553"/>
</dbReference>
<dbReference type="Pfam" id="PF07583">
    <property type="entry name" value="PSCyt2"/>
    <property type="match status" value="1"/>
</dbReference>
<protein>
    <submittedName>
        <fullName evidence="4">DUF1553 domain-containing protein</fullName>
    </submittedName>
</protein>
<feature type="domain" description="DUF1549" evidence="1">
    <location>
        <begin position="173"/>
        <end position="379"/>
    </location>
</feature>
<sequence length="785" mass="90278">MRYRIIIFAVLAFLVGILFMYKKGVLDFEGDEYAQLKLPETVDYNFHIKPILSDNCYTCHGPDANKRKAGLRLDLEANAFEELPESPGKFPIVPMNLRESSIYQHIVSDEEAELMPPPDSKLALNNYEKKLIGKWIEQGAQFEKHWAFRTPVKSEIPKVETSDPKYTDWGENEIDGFILAKLVEKEIGPSERASDETLIRRISLDLTGLPPSPKQVKSLLDDGSEKNIAKIIDGFLASSAYGERMTQSWLDVARYADSHGYQDDSYRTMWPWRDWVIHAFNENMPYDRFLTWQLAGDLLPDANKEQILATGFNRNHPITQEGGVIQEEYRTNYVLDRTNTLGKGILGITLECARCHDHKYDAITQRNYFEMFSFFDQVDEKGLQMDAVQAKNQKFYADPPYMSISEKETEGVLSFVNLKKGENINVMVMNDSAPRSTRILNRGEYDQPTDSVHPGTPTTIFAFSDKLPKNRLGLAQWLTDPENPLTARVYVNRIWAMLFGRGIVETSEDFGVQGSLPTHPELLDWLAVDFMEHDWDIKYLLKKIMLSATYQQRSIMRPELERADPENRLLARAPRFRMSGEMIRDYILTTSGLLNTEVGGPSVRPYQPDGLWEETNAGADRGILTQYVTDTGNDLYRRSLYTFWKRTLPPPNMTIFDAPTRDFSEVRRQKTNTPLQALVLQNDVQVLEAARVMSQDMLEELPDNPNLVNDVFQRILMRRPKQEELLTLDRYYHNAVDLYQKNVEDAQKLVAIGEYEQRDTDLAKTAALMLTVQVIYNLDETITKE</sequence>
<dbReference type="AlphaFoldDB" id="A0A831VQQ5"/>
<dbReference type="Proteomes" id="UP000886191">
    <property type="component" value="Unassembled WGS sequence"/>
</dbReference>
<dbReference type="InterPro" id="IPR011429">
    <property type="entry name" value="Cyt_c_Planctomycete-type"/>
</dbReference>
<evidence type="ECO:0000259" key="2">
    <source>
        <dbReference type="Pfam" id="PF07587"/>
    </source>
</evidence>
<accession>A0A831VQQ5</accession>
<gene>
    <name evidence="4" type="ORF">ENH87_20000</name>
</gene>
<proteinExistence type="predicted"/>
<name>A0A831VQQ5_9FLAO</name>
<evidence type="ECO:0000259" key="1">
    <source>
        <dbReference type="Pfam" id="PF07583"/>
    </source>
</evidence>
<reference evidence="4" key="1">
    <citation type="journal article" date="2020" name="mSystems">
        <title>Genome- and Community-Level Interaction Insights into Carbon Utilization and Element Cycling Functions of Hydrothermarchaeota in Hydrothermal Sediment.</title>
        <authorList>
            <person name="Zhou Z."/>
            <person name="Liu Y."/>
            <person name="Xu W."/>
            <person name="Pan J."/>
            <person name="Luo Z.H."/>
            <person name="Li M."/>
        </authorList>
    </citation>
    <scope>NUCLEOTIDE SEQUENCE [LARGE SCALE GENOMIC DNA]</scope>
    <source>
        <strain evidence="4">HyVt-345</strain>
    </source>
</reference>
<feature type="domain" description="Cytochrome C Planctomycete-type" evidence="3">
    <location>
        <begin position="56"/>
        <end position="119"/>
    </location>
</feature>
<feature type="domain" description="DUF1553" evidence="2">
    <location>
        <begin position="470"/>
        <end position="731"/>
    </location>
</feature>
<dbReference type="EMBL" id="DRGL01000075">
    <property type="protein sequence ID" value="HEA23176.1"/>
    <property type="molecule type" value="Genomic_DNA"/>
</dbReference>
<evidence type="ECO:0000259" key="3">
    <source>
        <dbReference type="Pfam" id="PF07635"/>
    </source>
</evidence>
<dbReference type="PANTHER" id="PTHR35889">
    <property type="entry name" value="CYCLOINULO-OLIGOSACCHARIDE FRUCTANOTRANSFERASE-RELATED"/>
    <property type="match status" value="1"/>
</dbReference>
<dbReference type="PANTHER" id="PTHR35889:SF3">
    <property type="entry name" value="F-BOX DOMAIN-CONTAINING PROTEIN"/>
    <property type="match status" value="1"/>
</dbReference>